<evidence type="ECO:0008006" key="5">
    <source>
        <dbReference type="Google" id="ProtNLM"/>
    </source>
</evidence>
<dbReference type="AlphaFoldDB" id="A0A5E4RGT9"/>
<evidence type="ECO:0000256" key="2">
    <source>
        <dbReference type="SAM" id="SignalP"/>
    </source>
</evidence>
<feature type="compositionally biased region" description="Basic and acidic residues" evidence="1">
    <location>
        <begin position="69"/>
        <end position="85"/>
    </location>
</feature>
<feature type="compositionally biased region" description="Basic and acidic residues" evidence="1">
    <location>
        <begin position="100"/>
        <end position="110"/>
    </location>
</feature>
<feature type="region of interest" description="Disordered" evidence="1">
    <location>
        <begin position="38"/>
        <end position="110"/>
    </location>
</feature>
<accession>A0A5E4RGT9</accession>
<gene>
    <name evidence="3" type="ORF">PFI31113_00185</name>
</gene>
<dbReference type="RefSeq" id="WP_150598389.1">
    <property type="nucleotide sequence ID" value="NZ_CABPRW010000001.1"/>
</dbReference>
<evidence type="ECO:0000313" key="3">
    <source>
        <dbReference type="EMBL" id="VVD62530.1"/>
    </source>
</evidence>
<protein>
    <recommendedName>
        <fullName evidence="5">Peptide-binding protein</fullName>
    </recommendedName>
</protein>
<sequence length="110" mass="12142">MRHTRLVRMMCFVMLAGAALGASAKSSSGDRFFQGWFAQAADRPTGHGDNHGGARPGPSRTPQPQEVRPQGDLRGDIYNHLREQRQPQPPSAPSSPASDPRQRQRDRNGR</sequence>
<feature type="chain" id="PRO_5023041834" description="Peptide-binding protein" evidence="2">
    <location>
        <begin position="25"/>
        <end position="110"/>
    </location>
</feature>
<proteinExistence type="predicted"/>
<dbReference type="Proteomes" id="UP000382577">
    <property type="component" value="Unassembled WGS sequence"/>
</dbReference>
<reference evidence="3 4" key="1">
    <citation type="submission" date="2019-08" db="EMBL/GenBank/DDBJ databases">
        <authorList>
            <person name="Peeters C."/>
        </authorList>
    </citation>
    <scope>NUCLEOTIDE SEQUENCE [LARGE SCALE GENOMIC DNA]</scope>
    <source>
        <strain evidence="3 4">LMG 31113</strain>
    </source>
</reference>
<keyword evidence="2" id="KW-0732">Signal</keyword>
<evidence type="ECO:0000313" key="4">
    <source>
        <dbReference type="Proteomes" id="UP000382577"/>
    </source>
</evidence>
<dbReference type="EMBL" id="CABPRW010000001">
    <property type="protein sequence ID" value="VVD62530.1"/>
    <property type="molecule type" value="Genomic_DNA"/>
</dbReference>
<dbReference type="OrthoDB" id="8945343at2"/>
<name>A0A5E4RGT9_9BURK</name>
<evidence type="ECO:0000256" key="1">
    <source>
        <dbReference type="SAM" id="MobiDB-lite"/>
    </source>
</evidence>
<feature type="signal peptide" evidence="2">
    <location>
        <begin position="1"/>
        <end position="24"/>
    </location>
</feature>
<organism evidence="3 4">
    <name type="scientific">Pandoraea fibrosis</name>
    <dbReference type="NCBI Taxonomy" id="1891094"/>
    <lineage>
        <taxon>Bacteria</taxon>
        <taxon>Pseudomonadati</taxon>
        <taxon>Pseudomonadota</taxon>
        <taxon>Betaproteobacteria</taxon>
        <taxon>Burkholderiales</taxon>
        <taxon>Burkholderiaceae</taxon>
        <taxon>Pandoraea</taxon>
    </lineage>
</organism>